<dbReference type="InterPro" id="IPR014756">
    <property type="entry name" value="Ig_E-set"/>
</dbReference>
<evidence type="ECO:0000259" key="6">
    <source>
        <dbReference type="PROSITE" id="PS51677"/>
    </source>
</evidence>
<protein>
    <submittedName>
        <fullName evidence="7">Glycoside hydrolase family 9 protein</fullName>
    </submittedName>
</protein>
<dbReference type="PROSITE" id="PS51677">
    <property type="entry name" value="NODB"/>
    <property type="match status" value="1"/>
</dbReference>
<evidence type="ECO:0000256" key="5">
    <source>
        <dbReference type="ARBA" id="ARBA00023326"/>
    </source>
</evidence>
<evidence type="ECO:0000256" key="1">
    <source>
        <dbReference type="ARBA" id="ARBA00007072"/>
    </source>
</evidence>
<proteinExistence type="inferred from homology"/>
<evidence type="ECO:0000256" key="3">
    <source>
        <dbReference type="ARBA" id="ARBA00023277"/>
    </source>
</evidence>
<dbReference type="Pfam" id="PF02927">
    <property type="entry name" value="CelD_N"/>
    <property type="match status" value="1"/>
</dbReference>
<dbReference type="CDD" id="cd02850">
    <property type="entry name" value="E_set_Cellulase_N"/>
    <property type="match status" value="1"/>
</dbReference>
<dbReference type="InterPro" id="IPR008928">
    <property type="entry name" value="6-hairpin_glycosidase_sf"/>
</dbReference>
<dbReference type="Gene3D" id="3.20.20.370">
    <property type="entry name" value="Glycoside hydrolase/deacetylase"/>
    <property type="match status" value="1"/>
</dbReference>
<dbReference type="SUPFAM" id="SSF88713">
    <property type="entry name" value="Glycoside hydrolase/deacetylase"/>
    <property type="match status" value="1"/>
</dbReference>
<dbReference type="Pfam" id="PF01522">
    <property type="entry name" value="Polysacc_deac_1"/>
    <property type="match status" value="1"/>
</dbReference>
<accession>A0ABT8KZ71</accession>
<gene>
    <name evidence="7" type="ORF">QQ020_01985</name>
</gene>
<evidence type="ECO:0000313" key="8">
    <source>
        <dbReference type="Proteomes" id="UP001172083"/>
    </source>
</evidence>
<comment type="similarity">
    <text evidence="1">Belongs to the glycosyl hydrolase 9 (cellulase E) family.</text>
</comment>
<dbReference type="SUPFAM" id="SSF48208">
    <property type="entry name" value="Six-hairpin glycosidases"/>
    <property type="match status" value="1"/>
</dbReference>
<dbReference type="InterPro" id="IPR004197">
    <property type="entry name" value="Cellulase_Ig-like"/>
</dbReference>
<keyword evidence="8" id="KW-1185">Reference proteome</keyword>
<feature type="domain" description="NodB homology" evidence="6">
    <location>
        <begin position="620"/>
        <end position="827"/>
    </location>
</feature>
<keyword evidence="3" id="KW-0119">Carbohydrate metabolism</keyword>
<keyword evidence="5" id="KW-0624">Polysaccharide degradation</keyword>
<dbReference type="Proteomes" id="UP001172083">
    <property type="component" value="Unassembled WGS sequence"/>
</dbReference>
<comment type="caution">
    <text evidence="7">The sequence shown here is derived from an EMBL/GenBank/DDBJ whole genome shotgun (WGS) entry which is preliminary data.</text>
</comment>
<dbReference type="PANTHER" id="PTHR22298">
    <property type="entry name" value="ENDO-1,4-BETA-GLUCANASE"/>
    <property type="match status" value="1"/>
</dbReference>
<dbReference type="Gene3D" id="2.60.40.10">
    <property type="entry name" value="Immunoglobulins"/>
    <property type="match status" value="1"/>
</dbReference>
<dbReference type="Gene3D" id="1.50.10.10">
    <property type="match status" value="1"/>
</dbReference>
<reference evidence="7" key="1">
    <citation type="submission" date="2023-06" db="EMBL/GenBank/DDBJ databases">
        <title>Genomic of Agaribacillus aureum.</title>
        <authorList>
            <person name="Wang G."/>
        </authorList>
    </citation>
    <scope>NUCLEOTIDE SEQUENCE</scope>
    <source>
        <strain evidence="7">BMA12</strain>
    </source>
</reference>
<dbReference type="InterPro" id="IPR012341">
    <property type="entry name" value="6hp_glycosidase-like_sf"/>
</dbReference>
<name>A0ABT8KZ71_9BACT</name>
<dbReference type="EMBL" id="JAUJEB010000001">
    <property type="protein sequence ID" value="MDN5210790.1"/>
    <property type="molecule type" value="Genomic_DNA"/>
</dbReference>
<dbReference type="PROSITE" id="PS51257">
    <property type="entry name" value="PROKAR_LIPOPROTEIN"/>
    <property type="match status" value="1"/>
</dbReference>
<keyword evidence="2 7" id="KW-0378">Hydrolase</keyword>
<dbReference type="GO" id="GO:0016787">
    <property type="term" value="F:hydrolase activity"/>
    <property type="evidence" value="ECO:0007669"/>
    <property type="project" value="UniProtKB-KW"/>
</dbReference>
<evidence type="ECO:0000256" key="4">
    <source>
        <dbReference type="ARBA" id="ARBA00023295"/>
    </source>
</evidence>
<evidence type="ECO:0000313" key="7">
    <source>
        <dbReference type="EMBL" id="MDN5210790.1"/>
    </source>
</evidence>
<sequence length="837" mass="94596">MKKYFLLVGIILFLSCAENHTSEKPGVAVVRINQLGYLPGSIKVAVFGSKNNTTVKSFSLFDAETDKEVFNSKNPESKGAYGPFQSSYRLNFSAYNNPGKYYIKANGIKSPAFRINEDVYDHTADFLLEYMRQQRCGYNPYLTDSCHLKDGYILYNTAKEGERIDVTGGWHDATDYLQYTATSANAVSQLLLSYRDNPEAFGDAYKSSGLPGPNGIPDIIDEAKWGMDWLKKMNPSSTEYYNQIADDRDHAGFRLPNKDSVVYDPKRKGRPVYLANGEIQGAVKYKNRSTGIASTAGKYASAFALGAMVLKDFYPRYTDNLPKRAIDAYRYGEQNPGVSQTAPGGAPYFYEEDNWVDDMEFGAAGLYRLTQNENYKEAALKYASEEKTTPWIGKDTVVHYQYYPFLNAGHYELASALESNMKATVASYYDMGLQMLHDRGKDNPFYIGVPFVWCSNNFVTAAVTQSKLYHRLTGDETYLEMEAALRDWLFGCNIWGTSMVVGLPDYGDTPVDPHSSLNFLEGYQTNGGLIDGPVYGSIANSLIGVELHNEDEYAEFQSELAVYQDDVGSFSTNEPTMDGTACLVYYLSSLESESIAKGHQKKQYTFDESGAIIRADTSEKKINLMFSGDEYADGAEEILDILEKYGIKAAFFFTGNFYRNQQFAPMIKKAKKQGHYLGAHSDKHLLYNDWTDEKKLLVSQEEFKSDLKANYTEMEHYGIRKEEAPYFLPPYEWNNEIITQWAEQMDLILINYTPGTLSHADYTTPGTDNFKSSDNIMQSILSLEEKKGLNGFMLLSHIGTHPDRSDKFYSRLDELISTLQERGYEFESLENILNLKK</sequence>
<evidence type="ECO:0000256" key="2">
    <source>
        <dbReference type="ARBA" id="ARBA00022801"/>
    </source>
</evidence>
<dbReference type="Pfam" id="PF00759">
    <property type="entry name" value="Glyco_hydro_9"/>
    <property type="match status" value="1"/>
</dbReference>
<dbReference type="InterPro" id="IPR011330">
    <property type="entry name" value="Glyco_hydro/deAcase_b/a-brl"/>
</dbReference>
<dbReference type="InterPro" id="IPR002509">
    <property type="entry name" value="NODB_dom"/>
</dbReference>
<organism evidence="7 8">
    <name type="scientific">Agaribacillus aureus</name>
    <dbReference type="NCBI Taxonomy" id="3051825"/>
    <lineage>
        <taxon>Bacteria</taxon>
        <taxon>Pseudomonadati</taxon>
        <taxon>Bacteroidota</taxon>
        <taxon>Cytophagia</taxon>
        <taxon>Cytophagales</taxon>
        <taxon>Splendidivirgaceae</taxon>
        <taxon>Agaribacillus</taxon>
    </lineage>
</organism>
<keyword evidence="4" id="KW-0326">Glycosidase</keyword>
<dbReference type="SUPFAM" id="SSF81296">
    <property type="entry name" value="E set domains"/>
    <property type="match status" value="1"/>
</dbReference>
<dbReference type="InterPro" id="IPR013783">
    <property type="entry name" value="Ig-like_fold"/>
</dbReference>
<dbReference type="InterPro" id="IPR001701">
    <property type="entry name" value="Glyco_hydro_9"/>
</dbReference>
<dbReference type="RefSeq" id="WP_346756131.1">
    <property type="nucleotide sequence ID" value="NZ_JAUJEB010000001.1"/>
</dbReference>
<dbReference type="CDD" id="cd10917">
    <property type="entry name" value="CE4_NodB_like_6s_7s"/>
    <property type="match status" value="1"/>
</dbReference>